<dbReference type="PANTHER" id="PTHR43531">
    <property type="entry name" value="PROTEIN ICFG"/>
    <property type="match status" value="1"/>
</dbReference>
<sequence>MGIYGRDHFNQVVTSWNAYDQQSQEIIKLAAIDPKTANDEVTALYHSQFLPIQVSLQSLIDDVSQFDEQSNEQAQKHQRSVYTVIAILVAVLVILLGWIVVLSRSIQQALGGEPDYAAHLCRQIAGGDLTIAVDAPTGNQENLIAEMRDMKHHLTTIIRRIKHSAESITTGAHEIAAGNNDLSQRTEEQAVSLEETASSMERLAGTVRQSAENARQAASLAENASGVAASRSALAARRTCANIHS</sequence>
<dbReference type="GO" id="GO:0007165">
    <property type="term" value="P:signal transduction"/>
    <property type="evidence" value="ECO:0007669"/>
    <property type="project" value="UniProtKB-KW"/>
</dbReference>
<dbReference type="SUPFAM" id="SSF58104">
    <property type="entry name" value="Methyl-accepting chemotaxis protein (MCP) signaling domain"/>
    <property type="match status" value="1"/>
</dbReference>
<dbReference type="EMBL" id="CADIKM010000111">
    <property type="protein sequence ID" value="CAB3807831.1"/>
    <property type="molecule type" value="Genomic_DNA"/>
</dbReference>
<keyword evidence="7" id="KW-1185">Reference proteome</keyword>
<evidence type="ECO:0000256" key="3">
    <source>
        <dbReference type="PROSITE-ProRule" id="PRU00284"/>
    </source>
</evidence>
<dbReference type="Gene3D" id="1.10.287.950">
    <property type="entry name" value="Methyl-accepting chemotaxis protein"/>
    <property type="match status" value="1"/>
</dbReference>
<dbReference type="GO" id="GO:0005886">
    <property type="term" value="C:plasma membrane"/>
    <property type="evidence" value="ECO:0007669"/>
    <property type="project" value="TreeGrafter"/>
</dbReference>
<evidence type="ECO:0000313" key="6">
    <source>
        <dbReference type="EMBL" id="CAB3807831.1"/>
    </source>
</evidence>
<dbReference type="PRINTS" id="PR00260">
    <property type="entry name" value="CHEMTRNSDUCR"/>
</dbReference>
<evidence type="ECO:0000313" key="7">
    <source>
        <dbReference type="Proteomes" id="UP000494115"/>
    </source>
</evidence>
<accession>A0A6S7DHV4</accession>
<dbReference type="InterPro" id="IPR004089">
    <property type="entry name" value="MCPsignal_dom"/>
</dbReference>
<dbReference type="InterPro" id="IPR004090">
    <property type="entry name" value="Chemotax_Me-accpt_rcpt"/>
</dbReference>
<protein>
    <recommendedName>
        <fullName evidence="5">Methyl-accepting transducer domain-containing protein</fullName>
    </recommendedName>
</protein>
<dbReference type="AlphaFoldDB" id="A0A6S7DHV4"/>
<organism evidence="6 7">
    <name type="scientific">Pararobbsia alpina</name>
    <dbReference type="NCBI Taxonomy" id="621374"/>
    <lineage>
        <taxon>Bacteria</taxon>
        <taxon>Pseudomonadati</taxon>
        <taxon>Pseudomonadota</taxon>
        <taxon>Betaproteobacteria</taxon>
        <taxon>Burkholderiales</taxon>
        <taxon>Burkholderiaceae</taxon>
        <taxon>Pararobbsia</taxon>
    </lineage>
</organism>
<gene>
    <name evidence="6" type="ORF">LMG28138_05974</name>
</gene>
<keyword evidence="3" id="KW-0807">Transducer</keyword>
<dbReference type="PROSITE" id="PS50111">
    <property type="entry name" value="CHEMOTAXIS_TRANSDUC_2"/>
    <property type="match status" value="1"/>
</dbReference>
<name>A0A6S7DHV4_9BURK</name>
<keyword evidence="1" id="KW-0488">Methylation</keyword>
<evidence type="ECO:0000256" key="4">
    <source>
        <dbReference type="SAM" id="Phobius"/>
    </source>
</evidence>
<reference evidence="6 7" key="1">
    <citation type="submission" date="2020-04" db="EMBL/GenBank/DDBJ databases">
        <authorList>
            <person name="De Canck E."/>
        </authorList>
    </citation>
    <scope>NUCLEOTIDE SEQUENCE [LARGE SCALE GENOMIC DNA]</scope>
    <source>
        <strain evidence="6 7">LMG 28138</strain>
    </source>
</reference>
<dbReference type="Proteomes" id="UP000494115">
    <property type="component" value="Unassembled WGS sequence"/>
</dbReference>
<feature type="domain" description="Methyl-accepting transducer" evidence="5">
    <location>
        <begin position="164"/>
        <end position="245"/>
    </location>
</feature>
<keyword evidence="4" id="KW-0812">Transmembrane</keyword>
<dbReference type="PANTHER" id="PTHR43531:SF14">
    <property type="entry name" value="METHYL-ACCEPTING CHEMOTAXIS PROTEIN I-RELATED"/>
    <property type="match status" value="1"/>
</dbReference>
<evidence type="ECO:0000256" key="2">
    <source>
        <dbReference type="ARBA" id="ARBA00029447"/>
    </source>
</evidence>
<proteinExistence type="inferred from homology"/>
<dbReference type="GO" id="GO:0006935">
    <property type="term" value="P:chemotaxis"/>
    <property type="evidence" value="ECO:0007669"/>
    <property type="project" value="InterPro"/>
</dbReference>
<keyword evidence="4" id="KW-0472">Membrane</keyword>
<dbReference type="InterPro" id="IPR051310">
    <property type="entry name" value="MCP_chemotaxis"/>
</dbReference>
<comment type="similarity">
    <text evidence="2">Belongs to the methyl-accepting chemotaxis (MCP) protein family.</text>
</comment>
<evidence type="ECO:0000256" key="1">
    <source>
        <dbReference type="ARBA" id="ARBA00022481"/>
    </source>
</evidence>
<feature type="transmembrane region" description="Helical" evidence="4">
    <location>
        <begin position="81"/>
        <end position="101"/>
    </location>
</feature>
<keyword evidence="4" id="KW-1133">Transmembrane helix</keyword>
<evidence type="ECO:0000259" key="5">
    <source>
        <dbReference type="PROSITE" id="PS50111"/>
    </source>
</evidence>
<dbReference type="GO" id="GO:0004888">
    <property type="term" value="F:transmembrane signaling receptor activity"/>
    <property type="evidence" value="ECO:0007669"/>
    <property type="project" value="InterPro"/>
</dbReference>